<dbReference type="InterPro" id="IPR006993">
    <property type="entry name" value="Glut_rich_SH3-bd"/>
</dbReference>
<evidence type="ECO:0000313" key="2">
    <source>
        <dbReference type="Proteomes" id="UP000695022"/>
    </source>
</evidence>
<dbReference type="InterPro" id="IPR051033">
    <property type="entry name" value="SH3BGR"/>
</dbReference>
<reference evidence="3" key="1">
    <citation type="submission" date="2025-08" db="UniProtKB">
        <authorList>
            <consortium name="RefSeq"/>
        </authorList>
    </citation>
    <scope>IDENTIFICATION</scope>
</reference>
<dbReference type="Pfam" id="PF04908">
    <property type="entry name" value="SH3BGR"/>
    <property type="match status" value="1"/>
</dbReference>
<dbReference type="Gene3D" id="3.40.30.10">
    <property type="entry name" value="Glutaredoxin"/>
    <property type="match status" value="1"/>
</dbReference>
<dbReference type="InterPro" id="IPR036249">
    <property type="entry name" value="Thioredoxin-like_sf"/>
</dbReference>
<evidence type="ECO:0000256" key="1">
    <source>
        <dbReference type="ARBA" id="ARBA00007764"/>
    </source>
</evidence>
<dbReference type="PANTHER" id="PTHR12232:SF15">
    <property type="entry name" value="SH3 DOMAIN-BINDING GLUTAMIC ACID-RICH PROTEIN HOMOLOG"/>
    <property type="match status" value="1"/>
</dbReference>
<organism evidence="2 3">
    <name type="scientific">Priapulus caudatus</name>
    <name type="common">Priapulid worm</name>
    <dbReference type="NCBI Taxonomy" id="37621"/>
    <lineage>
        <taxon>Eukaryota</taxon>
        <taxon>Metazoa</taxon>
        <taxon>Ecdysozoa</taxon>
        <taxon>Scalidophora</taxon>
        <taxon>Priapulida</taxon>
        <taxon>Priapulimorpha</taxon>
        <taxon>Priapulimorphida</taxon>
        <taxon>Priapulidae</taxon>
        <taxon>Priapulus</taxon>
    </lineage>
</organism>
<dbReference type="GeneID" id="106816104"/>
<comment type="similarity">
    <text evidence="1">Belongs to the SH3BGR family.</text>
</comment>
<dbReference type="Proteomes" id="UP000695022">
    <property type="component" value="Unplaced"/>
</dbReference>
<dbReference type="SUPFAM" id="SSF52833">
    <property type="entry name" value="Thioredoxin-like"/>
    <property type="match status" value="1"/>
</dbReference>
<accession>A0ABM1EVC4</accession>
<proteinExistence type="inferred from homology"/>
<dbReference type="RefSeq" id="XP_014676145.1">
    <property type="nucleotide sequence ID" value="XM_014820659.1"/>
</dbReference>
<name>A0ABM1EVC4_PRICU</name>
<sequence>MVLKVYTSGSSGNTIIKGHQQKVLLTLDSYSIPYENIDITAPENKDARNTMLKNAKTTGNNKVPFCPQFFEDEEYIGVRWRHCLRRGGQSYVRQNRFF</sequence>
<evidence type="ECO:0000313" key="3">
    <source>
        <dbReference type="RefSeq" id="XP_014676145.1"/>
    </source>
</evidence>
<protein>
    <submittedName>
        <fullName evidence="3">SH3 domain-binding glutamic acid-rich protein homolog</fullName>
    </submittedName>
</protein>
<dbReference type="PANTHER" id="PTHR12232">
    <property type="entry name" value="SH3 DOMAIN-BINDING GLUTAMIC ACID-RICH-LIKE PROTEIN"/>
    <property type="match status" value="1"/>
</dbReference>
<gene>
    <name evidence="3" type="primary">LOC106816104</name>
</gene>
<keyword evidence="2" id="KW-1185">Reference proteome</keyword>